<evidence type="ECO:0000256" key="1">
    <source>
        <dbReference type="SAM" id="Phobius"/>
    </source>
</evidence>
<feature type="transmembrane region" description="Helical" evidence="1">
    <location>
        <begin position="6"/>
        <end position="27"/>
    </location>
</feature>
<reference evidence="2" key="1">
    <citation type="journal article" date="2020" name="Nature">
        <title>Giant virus diversity and host interactions through global metagenomics.</title>
        <authorList>
            <person name="Schulz F."/>
            <person name="Roux S."/>
            <person name="Paez-Espino D."/>
            <person name="Jungbluth S."/>
            <person name="Walsh D.A."/>
            <person name="Denef V.J."/>
            <person name="McMahon K.D."/>
            <person name="Konstantinidis K.T."/>
            <person name="Eloe-Fadrosh E.A."/>
            <person name="Kyrpides N.C."/>
            <person name="Woyke T."/>
        </authorList>
    </citation>
    <scope>NUCLEOTIDE SEQUENCE</scope>
    <source>
        <strain evidence="2">GVMAG-M-3300023174-46</strain>
    </source>
</reference>
<keyword evidence="1" id="KW-0472">Membrane</keyword>
<proteinExistence type="predicted"/>
<name>A0A6C0DP69_9ZZZZ</name>
<dbReference type="EMBL" id="MN739655">
    <property type="protein sequence ID" value="QHT18417.1"/>
    <property type="molecule type" value="Genomic_DNA"/>
</dbReference>
<dbReference type="AlphaFoldDB" id="A0A6C0DP69"/>
<protein>
    <submittedName>
        <fullName evidence="2">Uncharacterized protein</fullName>
    </submittedName>
</protein>
<organism evidence="2">
    <name type="scientific">viral metagenome</name>
    <dbReference type="NCBI Taxonomy" id="1070528"/>
    <lineage>
        <taxon>unclassified sequences</taxon>
        <taxon>metagenomes</taxon>
        <taxon>organismal metagenomes</taxon>
    </lineage>
</organism>
<accession>A0A6C0DP69</accession>
<keyword evidence="1" id="KW-0812">Transmembrane</keyword>
<sequence>MASFLIPPWFLSLVLFVAGIVAFHWYFGMTDTPSRIYEYFTDGIDQPMTMPPGLPSDLQSLCTMYYSNCKQNKTASYCNSQLQSCVQVMIEASTTGLSSSSTVYNVEKQPFQTCYKDYSVCTTPKPCAPGLGTSCNLTKDVCRSNFVSCVQKTLNNPGDLSPPPFISTPPVVPPPPLDLGSIQTPTGLLGQGIPTPPIPPLGPIQPTSIVNAGYSEYTPNRTIQQPDEMPKPYYETYIPRAKTDFGTRVESILADSSITPSLRQNIRNELDTTLSKEMNRINNEYEVDYVYI</sequence>
<keyword evidence="1" id="KW-1133">Transmembrane helix</keyword>
<evidence type="ECO:0000313" key="2">
    <source>
        <dbReference type="EMBL" id="QHT18417.1"/>
    </source>
</evidence>